<accession>A0AAD7CRC5</accession>
<protein>
    <submittedName>
        <fullName evidence="1">Uncharacterized protein</fullName>
    </submittedName>
</protein>
<organism evidence="1 2">
    <name type="scientific">Mycena rosella</name>
    <name type="common">Pink bonnet</name>
    <name type="synonym">Agaricus rosellus</name>
    <dbReference type="NCBI Taxonomy" id="1033263"/>
    <lineage>
        <taxon>Eukaryota</taxon>
        <taxon>Fungi</taxon>
        <taxon>Dikarya</taxon>
        <taxon>Basidiomycota</taxon>
        <taxon>Agaricomycotina</taxon>
        <taxon>Agaricomycetes</taxon>
        <taxon>Agaricomycetidae</taxon>
        <taxon>Agaricales</taxon>
        <taxon>Marasmiineae</taxon>
        <taxon>Mycenaceae</taxon>
        <taxon>Mycena</taxon>
    </lineage>
</organism>
<dbReference type="AlphaFoldDB" id="A0AAD7CRC5"/>
<keyword evidence="2" id="KW-1185">Reference proteome</keyword>
<dbReference type="Proteomes" id="UP001221757">
    <property type="component" value="Unassembled WGS sequence"/>
</dbReference>
<gene>
    <name evidence="1" type="ORF">B0H17DRAFT_1212673</name>
</gene>
<dbReference type="EMBL" id="JARKIE010000263">
    <property type="protein sequence ID" value="KAJ7660067.1"/>
    <property type="molecule type" value="Genomic_DNA"/>
</dbReference>
<sequence length="174" mass="19509">MSNLAGKPSAGKVELLIDDMNVRRALRHLDFDALAETLGVSVNQIKNALLSTAMTRSIVDSFTPGILTFKRDEMKTMQQRGKTVLEPYKAHRDCVGDFVWLRHEYSRILIDTAIIPAVVEAQKHQNTSPITITSGMSSLQTEPDEHLVIVQDYQIPEAKGSMFRGPIDYVIQVR</sequence>
<evidence type="ECO:0000313" key="1">
    <source>
        <dbReference type="EMBL" id="KAJ7660067.1"/>
    </source>
</evidence>
<reference evidence="1" key="1">
    <citation type="submission" date="2023-03" db="EMBL/GenBank/DDBJ databases">
        <title>Massive genome expansion in bonnet fungi (Mycena s.s.) driven by repeated elements and novel gene families across ecological guilds.</title>
        <authorList>
            <consortium name="Lawrence Berkeley National Laboratory"/>
            <person name="Harder C.B."/>
            <person name="Miyauchi S."/>
            <person name="Viragh M."/>
            <person name="Kuo A."/>
            <person name="Thoen E."/>
            <person name="Andreopoulos B."/>
            <person name="Lu D."/>
            <person name="Skrede I."/>
            <person name="Drula E."/>
            <person name="Henrissat B."/>
            <person name="Morin E."/>
            <person name="Kohler A."/>
            <person name="Barry K."/>
            <person name="LaButti K."/>
            <person name="Morin E."/>
            <person name="Salamov A."/>
            <person name="Lipzen A."/>
            <person name="Mereny Z."/>
            <person name="Hegedus B."/>
            <person name="Baldrian P."/>
            <person name="Stursova M."/>
            <person name="Weitz H."/>
            <person name="Taylor A."/>
            <person name="Grigoriev I.V."/>
            <person name="Nagy L.G."/>
            <person name="Martin F."/>
            <person name="Kauserud H."/>
        </authorList>
    </citation>
    <scope>NUCLEOTIDE SEQUENCE</scope>
    <source>
        <strain evidence="1">CBHHK067</strain>
    </source>
</reference>
<proteinExistence type="predicted"/>
<evidence type="ECO:0000313" key="2">
    <source>
        <dbReference type="Proteomes" id="UP001221757"/>
    </source>
</evidence>
<comment type="caution">
    <text evidence="1">The sequence shown here is derived from an EMBL/GenBank/DDBJ whole genome shotgun (WGS) entry which is preliminary data.</text>
</comment>
<name>A0AAD7CRC5_MYCRO</name>